<organism evidence="1 2">
    <name type="scientific">Elasticomyces elasticus</name>
    <dbReference type="NCBI Taxonomy" id="574655"/>
    <lineage>
        <taxon>Eukaryota</taxon>
        <taxon>Fungi</taxon>
        <taxon>Dikarya</taxon>
        <taxon>Ascomycota</taxon>
        <taxon>Pezizomycotina</taxon>
        <taxon>Dothideomycetes</taxon>
        <taxon>Dothideomycetidae</taxon>
        <taxon>Mycosphaerellales</taxon>
        <taxon>Teratosphaeriaceae</taxon>
        <taxon>Elasticomyces</taxon>
    </lineage>
</organism>
<evidence type="ECO:0000313" key="2">
    <source>
        <dbReference type="Proteomes" id="UP001310594"/>
    </source>
</evidence>
<dbReference type="EMBL" id="JAVRQU010000011">
    <property type="protein sequence ID" value="KAK5697590.1"/>
    <property type="molecule type" value="Genomic_DNA"/>
</dbReference>
<protein>
    <recommendedName>
        <fullName evidence="3">Heterokaryon incompatibility domain-containing protein</fullName>
    </recommendedName>
</protein>
<dbReference type="PANTHER" id="PTHR33112:SF16">
    <property type="entry name" value="HETEROKARYON INCOMPATIBILITY DOMAIN-CONTAINING PROTEIN"/>
    <property type="match status" value="1"/>
</dbReference>
<dbReference type="PANTHER" id="PTHR33112">
    <property type="entry name" value="DOMAIN PROTEIN, PUTATIVE-RELATED"/>
    <property type="match status" value="1"/>
</dbReference>
<dbReference type="AlphaFoldDB" id="A0AAN7W5E3"/>
<proteinExistence type="predicted"/>
<sequence length="354" mass="39999">MAPSAKSCKEGFLSVREVPHAHRQVYRLPLRCPDDRIGSVKFVEVDMEYDVHNESIHQRAWTLQEAILSPRVLVYGSRQLRWVCRSELDSDGWYAQSDKSFERLEELPGGYFNPFRGWRTIVKSYTSRSMSKAEDKLLAISGVALVYANLLNDGYLAGLWISNLVLELLWRKEKKDTGFGTDDKHRLDLKHRPVQYRAPSWSWASVDGTVGWDNIFGKEDVVAQLLDSSVRPVVDTAPFGAVKSGHISLRGRLIQAVLFWGYSAKIKLANDDAAEFFAVPDTIEDAERMTPDTSAPVWCLELARSPDFAAGLIPVPDSGYYKRVGYFSVTSLGDKLSIWRRYTDICAPQDVTIV</sequence>
<accession>A0AAN7W5E3</accession>
<evidence type="ECO:0000313" key="1">
    <source>
        <dbReference type="EMBL" id="KAK5697590.1"/>
    </source>
</evidence>
<evidence type="ECO:0008006" key="3">
    <source>
        <dbReference type="Google" id="ProtNLM"/>
    </source>
</evidence>
<reference evidence="1" key="1">
    <citation type="submission" date="2023-08" db="EMBL/GenBank/DDBJ databases">
        <title>Black Yeasts Isolated from many extreme environments.</title>
        <authorList>
            <person name="Coleine C."/>
            <person name="Stajich J.E."/>
            <person name="Selbmann L."/>
        </authorList>
    </citation>
    <scope>NUCLEOTIDE SEQUENCE</scope>
    <source>
        <strain evidence="1">CCFEE 5810</strain>
    </source>
</reference>
<comment type="caution">
    <text evidence="1">The sequence shown here is derived from an EMBL/GenBank/DDBJ whole genome shotgun (WGS) entry which is preliminary data.</text>
</comment>
<dbReference type="Proteomes" id="UP001310594">
    <property type="component" value="Unassembled WGS sequence"/>
</dbReference>
<name>A0AAN7W5E3_9PEZI</name>
<gene>
    <name evidence="1" type="ORF">LTR97_007728</name>
</gene>